<dbReference type="PANTHER" id="PTHR43304:SF1">
    <property type="entry name" value="PAC DOMAIN-CONTAINING PROTEIN"/>
    <property type="match status" value="1"/>
</dbReference>
<feature type="domain" description="PAS" evidence="6">
    <location>
        <begin position="269"/>
        <end position="343"/>
    </location>
</feature>
<dbReference type="InterPro" id="IPR013656">
    <property type="entry name" value="PAS_4"/>
</dbReference>
<comment type="catalytic activity">
    <reaction evidence="1">
        <text>ATP + protein L-histidine = ADP + protein N-phospho-L-histidine.</text>
        <dbReference type="EC" id="2.7.13.3"/>
    </reaction>
</comment>
<dbReference type="InterPro" id="IPR035965">
    <property type="entry name" value="PAS-like_dom_sf"/>
</dbReference>
<evidence type="ECO:0000259" key="7">
    <source>
        <dbReference type="PROSITE" id="PS50113"/>
    </source>
</evidence>
<dbReference type="AlphaFoldDB" id="A0A0X8XB71"/>
<dbReference type="PROSITE" id="PS50113">
    <property type="entry name" value="PAC"/>
    <property type="match status" value="5"/>
</dbReference>
<dbReference type="GO" id="GO:0004673">
    <property type="term" value="F:protein histidine kinase activity"/>
    <property type="evidence" value="ECO:0007669"/>
    <property type="project" value="UniProtKB-EC"/>
</dbReference>
<dbReference type="Proteomes" id="UP000218890">
    <property type="component" value="Chromosome"/>
</dbReference>
<feature type="domain" description="PAC" evidence="7">
    <location>
        <begin position="593"/>
        <end position="645"/>
    </location>
</feature>
<dbReference type="Pfam" id="PF08448">
    <property type="entry name" value="PAS_4"/>
    <property type="match status" value="3"/>
</dbReference>
<dbReference type="Pfam" id="PF13426">
    <property type="entry name" value="PAS_9"/>
    <property type="match status" value="1"/>
</dbReference>
<dbReference type="InterPro" id="IPR000014">
    <property type="entry name" value="PAS"/>
</dbReference>
<evidence type="ECO:0000259" key="6">
    <source>
        <dbReference type="PROSITE" id="PS50112"/>
    </source>
</evidence>
<feature type="domain" description="PAC" evidence="7">
    <location>
        <begin position="217"/>
        <end position="268"/>
    </location>
</feature>
<evidence type="ECO:0000256" key="4">
    <source>
        <dbReference type="ARBA" id="ARBA00022679"/>
    </source>
</evidence>
<dbReference type="InterPro" id="IPR013655">
    <property type="entry name" value="PAS_fold_3"/>
</dbReference>
<reference evidence="8" key="1">
    <citation type="submission" date="2016-02" db="EMBL/GenBank/DDBJ databases">
        <title>Halorhodospira halochloris DSM-1059 complete genome, version 2.</title>
        <authorList>
            <person name="Tsukatani Y."/>
        </authorList>
    </citation>
    <scope>NUCLEOTIDE SEQUENCE</scope>
    <source>
        <strain evidence="8">DSM 1059</strain>
    </source>
</reference>
<feature type="domain" description="PAC" evidence="7">
    <location>
        <begin position="742"/>
        <end position="795"/>
    </location>
</feature>
<feature type="domain" description="PAS" evidence="6">
    <location>
        <begin position="945"/>
        <end position="998"/>
    </location>
</feature>
<dbReference type="KEGG" id="hhk:HH1059_19690"/>
<keyword evidence="4" id="KW-0808">Transferase</keyword>
<organism evidence="8 9">
    <name type="scientific">Halorhodospira halochloris</name>
    <name type="common">Ectothiorhodospira halochloris</name>
    <dbReference type="NCBI Taxonomy" id="1052"/>
    <lineage>
        <taxon>Bacteria</taxon>
        <taxon>Pseudomonadati</taxon>
        <taxon>Pseudomonadota</taxon>
        <taxon>Gammaproteobacteria</taxon>
        <taxon>Chromatiales</taxon>
        <taxon>Ectothiorhodospiraceae</taxon>
        <taxon>Halorhodospira</taxon>
    </lineage>
</organism>
<dbReference type="InterPro" id="IPR001610">
    <property type="entry name" value="PAC"/>
</dbReference>
<dbReference type="NCBIfam" id="TIGR00229">
    <property type="entry name" value="sensory_box"/>
    <property type="match status" value="5"/>
</dbReference>
<proteinExistence type="predicted"/>
<keyword evidence="9" id="KW-1185">Reference proteome</keyword>
<dbReference type="SUPFAM" id="SSF55785">
    <property type="entry name" value="PYP-like sensor domain (PAS domain)"/>
    <property type="match status" value="8"/>
</dbReference>
<dbReference type="Gene3D" id="3.30.450.20">
    <property type="entry name" value="PAS domain"/>
    <property type="match status" value="8"/>
</dbReference>
<dbReference type="SMART" id="SM00091">
    <property type="entry name" value="PAS"/>
    <property type="match status" value="6"/>
</dbReference>
<dbReference type="Pfam" id="PF08447">
    <property type="entry name" value="PAS_3"/>
    <property type="match status" value="4"/>
</dbReference>
<feature type="domain" description="PAC" evidence="7">
    <location>
        <begin position="465"/>
        <end position="518"/>
    </location>
</feature>
<dbReference type="PANTHER" id="PTHR43304">
    <property type="entry name" value="PHYTOCHROME-LIKE PROTEIN CPH1"/>
    <property type="match status" value="1"/>
</dbReference>
<evidence type="ECO:0000256" key="2">
    <source>
        <dbReference type="ARBA" id="ARBA00012438"/>
    </source>
</evidence>
<dbReference type="EMBL" id="AP017372">
    <property type="protein sequence ID" value="BAU58669.1"/>
    <property type="molecule type" value="Genomic_DNA"/>
</dbReference>
<sequence>MDGSSAKPNKLTAGFLHQLLDSQAVAVCALDSGGRFTYLNPAACRRLGHSDDTALLGERFDTVIDTERAEPSAAALTEQLTAVAVTGEPLSIYSVLWLHPCARTSFPVIIEASPLNSDETEERGVVVTFRDATVQHHALNQALQRAEQAERIGAIGHWIHYPESGQLIWSLMTYELFGFDPDGSKPDWGAFIARVPEADRGQIAESQFKADPSRRSCEGEYRIVHPGGRTLWVREIAQRLKDENGQSIIQGTIQDITKQRKALERSEAQRQRLAAILRTVPDVALIETDLEGKVSELNRSAELMFGYSREAFLGSDIYMLHDPAEHAQVREGIARLQRTAQGYSVECELIRGTGERFRAQLSVAPLLNERGEVVGKIGACIDLSAQFAREQRLRMAQEAAGFGVWEWDVETDRAHWDEASWRMLGYDPEQQGTLTYAQWQALVHPEDLERILPEFEHHLAAGTPFTIEFRYRCADGSWLWVQNRGQTLRRAADGSPIYMVGTHVEIQQLKETERALAKSEQRFRDVTLAAGEYIWEIDPEGRYTFITSPAEPLLGRPVEAIIGCSVFDFMPDDEAERVHGLLQAWADERSAWRDLEHVSLRPDGSLVHQRVSGLPILDEDGNLTGFRGTGRDITAEKEAERAQKRLTERLRLATSAAELGIWEYDLKSGRLECDECMCRLYGIDPATFGHASEGWVEAPESKSLDTTVFGNTFEDWAETLLPDSRDSTVAALNEAVASRTPFDIQMEIRRADDGSCRTLHGHAQVICDASGIPVRIVGISRDITAEQEYRRQLAAAKERFAGIFEQTGSGVAVYRPVDEGRDFECIEINPASERLDQITRDEVIGRRLTDCFPGVVEMGLLAALQRVARTGVPEELPLASYQDKRITAWRENRIFRLSSGEVVAVYDDRTEIKQAQQESERARKQLANLTAQLPGFIYQYRLWPDGRHAFVYANGRAEQIYGVTPEQAIEYPDHLFEVIYEADRGEFYRSIERSAQALTPWYQTFRIHHSSKGTAWLEGNSMPERLADGSTLWHGYIHDITDRVRAEQELAQSKARLEEFFNQSISGFFFMMLDEPIDWQGATEEQKEALLDYALTHVVGCQNPYIFGGGFKNKHIYWVVKS</sequence>
<dbReference type="EC" id="2.7.13.3" evidence="2"/>
<evidence type="ECO:0000256" key="1">
    <source>
        <dbReference type="ARBA" id="ARBA00000085"/>
    </source>
</evidence>
<accession>A0A0X8XB71</accession>
<dbReference type="InterPro" id="IPR052162">
    <property type="entry name" value="Sensor_kinase/Photoreceptor"/>
</dbReference>
<feature type="domain" description="PAC" evidence="7">
    <location>
        <begin position="343"/>
        <end position="395"/>
    </location>
</feature>
<dbReference type="PROSITE" id="PS50112">
    <property type="entry name" value="PAS"/>
    <property type="match status" value="4"/>
</dbReference>
<feature type="domain" description="PAS" evidence="6">
    <location>
        <begin position="389"/>
        <end position="462"/>
    </location>
</feature>
<dbReference type="InterPro" id="IPR000700">
    <property type="entry name" value="PAS-assoc_C"/>
</dbReference>
<evidence type="ECO:0000313" key="8">
    <source>
        <dbReference type="EMBL" id="BAU58669.1"/>
    </source>
</evidence>
<keyword evidence="3" id="KW-0597">Phosphoprotein</keyword>
<dbReference type="SMART" id="SM00086">
    <property type="entry name" value="PAC"/>
    <property type="match status" value="7"/>
</dbReference>
<protein>
    <recommendedName>
        <fullName evidence="2">histidine kinase</fullName>
        <ecNumber evidence="2">2.7.13.3</ecNumber>
    </recommendedName>
</protein>
<evidence type="ECO:0000256" key="3">
    <source>
        <dbReference type="ARBA" id="ARBA00022553"/>
    </source>
</evidence>
<gene>
    <name evidence="8" type="ORF">HH1059_19690</name>
</gene>
<feature type="domain" description="PAS" evidence="6">
    <location>
        <begin position="519"/>
        <end position="589"/>
    </location>
</feature>
<dbReference type="CDD" id="cd00130">
    <property type="entry name" value="PAS"/>
    <property type="match status" value="6"/>
</dbReference>
<evidence type="ECO:0000313" key="9">
    <source>
        <dbReference type="Proteomes" id="UP000218890"/>
    </source>
</evidence>
<dbReference type="Gene3D" id="2.10.70.100">
    <property type="match status" value="2"/>
</dbReference>
<name>A0A0X8XB71_HALHR</name>
<evidence type="ECO:0000256" key="5">
    <source>
        <dbReference type="ARBA" id="ARBA00022777"/>
    </source>
</evidence>
<keyword evidence="5" id="KW-0418">Kinase</keyword>